<dbReference type="SUPFAM" id="SSF50475">
    <property type="entry name" value="FMN-binding split barrel"/>
    <property type="match status" value="1"/>
</dbReference>
<dbReference type="GO" id="GO:0016627">
    <property type="term" value="F:oxidoreductase activity, acting on the CH-CH group of donors"/>
    <property type="evidence" value="ECO:0007669"/>
    <property type="project" value="TreeGrafter"/>
</dbReference>
<accession>A0A5S4GLK9</accession>
<organism evidence="3 4">
    <name type="scientific">Nonomuraea zeae</name>
    <dbReference type="NCBI Taxonomy" id="1642303"/>
    <lineage>
        <taxon>Bacteria</taxon>
        <taxon>Bacillati</taxon>
        <taxon>Actinomycetota</taxon>
        <taxon>Actinomycetes</taxon>
        <taxon>Streptosporangiales</taxon>
        <taxon>Streptosporangiaceae</taxon>
        <taxon>Nonomuraea</taxon>
    </lineage>
</organism>
<dbReference type="Gene3D" id="2.30.110.10">
    <property type="entry name" value="Electron Transport, Fmn-binding Protein, Chain A"/>
    <property type="match status" value="1"/>
</dbReference>
<comment type="caution">
    <text evidence="3">The sequence shown here is derived from an EMBL/GenBank/DDBJ whole genome shotgun (WGS) entry which is preliminary data.</text>
</comment>
<dbReference type="EMBL" id="VCKX01000054">
    <property type="protein sequence ID" value="TMR33662.1"/>
    <property type="molecule type" value="Genomic_DNA"/>
</dbReference>
<dbReference type="GO" id="GO:0070967">
    <property type="term" value="F:coenzyme F420 binding"/>
    <property type="evidence" value="ECO:0007669"/>
    <property type="project" value="TreeGrafter"/>
</dbReference>
<dbReference type="PANTHER" id="PTHR35176">
    <property type="entry name" value="HEME OXYGENASE HI_0854-RELATED"/>
    <property type="match status" value="1"/>
</dbReference>
<dbReference type="GO" id="GO:0005829">
    <property type="term" value="C:cytosol"/>
    <property type="evidence" value="ECO:0007669"/>
    <property type="project" value="TreeGrafter"/>
</dbReference>
<evidence type="ECO:0000259" key="2">
    <source>
        <dbReference type="Pfam" id="PF01243"/>
    </source>
</evidence>
<keyword evidence="4" id="KW-1185">Reference proteome</keyword>
<keyword evidence="1" id="KW-0560">Oxidoreductase</keyword>
<gene>
    <name evidence="3" type="ORF">ETD85_19145</name>
</gene>
<dbReference type="Pfam" id="PF01243">
    <property type="entry name" value="PNPOx_N"/>
    <property type="match status" value="1"/>
</dbReference>
<proteinExistence type="predicted"/>
<dbReference type="InterPro" id="IPR011576">
    <property type="entry name" value="Pyridox_Oxase_N"/>
</dbReference>
<dbReference type="PANTHER" id="PTHR35176:SF4">
    <property type="entry name" value="PYRIDOXAMINE 5'-PHOSPHATE OXIDASE-RELATED FMN-BINDING"/>
    <property type="match status" value="1"/>
</dbReference>
<feature type="domain" description="Pyridoxamine 5'-phosphate oxidase N-terminal" evidence="2">
    <location>
        <begin position="42"/>
        <end position="171"/>
    </location>
</feature>
<evidence type="ECO:0000313" key="4">
    <source>
        <dbReference type="Proteomes" id="UP000306628"/>
    </source>
</evidence>
<sequence length="187" mass="20548">MSSGRRGSLPRRRTLPKGAIMEPTTELDARFSAENATPTPWAQARDQLQRAGTYWLSTVRPDGRPHVTTLLAVWRDDAIYFCTGAEEQKGKNLEANRNVALTTGASSLSEGLDLVVEGVAERVTDPGDLKRLAAAWEAKYGADWHFEVGDGVFVNVAGGPALVFKVAPAKVLGFRKGDYSQTRWRFR</sequence>
<dbReference type="InterPro" id="IPR012349">
    <property type="entry name" value="Split_barrel_FMN-bd"/>
</dbReference>
<reference evidence="3 4" key="1">
    <citation type="submission" date="2019-05" db="EMBL/GenBank/DDBJ databases">
        <title>Draft genome sequence of Nonomuraea zeae DSM 100528.</title>
        <authorList>
            <person name="Saricaoglu S."/>
            <person name="Isik K."/>
        </authorList>
    </citation>
    <scope>NUCLEOTIDE SEQUENCE [LARGE SCALE GENOMIC DNA]</scope>
    <source>
        <strain evidence="3 4">DSM 100528</strain>
    </source>
</reference>
<dbReference type="InterPro" id="IPR052019">
    <property type="entry name" value="F420H2_bilvrd_red/Heme_oxyg"/>
</dbReference>
<dbReference type="Proteomes" id="UP000306628">
    <property type="component" value="Unassembled WGS sequence"/>
</dbReference>
<evidence type="ECO:0000313" key="3">
    <source>
        <dbReference type="EMBL" id="TMR33662.1"/>
    </source>
</evidence>
<evidence type="ECO:0000256" key="1">
    <source>
        <dbReference type="ARBA" id="ARBA00023002"/>
    </source>
</evidence>
<dbReference type="OrthoDB" id="157302at2"/>
<protein>
    <submittedName>
        <fullName evidence="3">Pyridoxamine 5'-phosphate oxidase family protein</fullName>
    </submittedName>
</protein>
<dbReference type="AlphaFoldDB" id="A0A5S4GLK9"/>
<name>A0A5S4GLK9_9ACTN</name>